<name>A0A6J8AFC9_MYTCO</name>
<keyword evidence="1 2" id="KW-0833">Ubl conjugation pathway</keyword>
<evidence type="ECO:0000313" key="5">
    <source>
        <dbReference type="EMBL" id="CAC5365484.1"/>
    </source>
</evidence>
<dbReference type="Proteomes" id="UP000507470">
    <property type="component" value="Unassembled WGS sequence"/>
</dbReference>
<evidence type="ECO:0000256" key="3">
    <source>
        <dbReference type="SAM" id="MobiDB-lite"/>
    </source>
</evidence>
<feature type="region of interest" description="Disordered" evidence="3">
    <location>
        <begin position="277"/>
        <end position="355"/>
    </location>
</feature>
<feature type="compositionally biased region" description="Polar residues" evidence="3">
    <location>
        <begin position="210"/>
        <end position="240"/>
    </location>
</feature>
<sequence length="764" mass="85764">MVQQFNIRFGEHAVSVVRALALIPSIIHQTSDDAIDDIVGYYEVDMPYPDSCRREFRLWNELWRDQTDKPSTLTSTVTDLRLCSTIFPKSERTEEENGDDNDFVIGFANFRTQHDSRPGQTAASGAYRRRTNPVYSFKAACLDSPEFTSISPMMIRRLNKCGLGSRKIVISRSDSVINFKKRVIELFPKLERVDFEFFQAKLREKHRLEQVSTSDTPDSSRSHQRNSTLSQPGTSGASSSIEINPVQIQSAAEPLPLPPIRHPRRRTATAANDFIRAVNSTESSSSSRNTGSARSNLTRVTTQNSTESRRNSPARQSDLAEVITQNSTENRRNSPSGQSNLVGVTQEEVRRGHRYQELGTPIVQIRREVAETARRSILDLSTENVVNLDETLQNDVFIVADFIPAVPASVVTSSLPSVTEICDAIKEHKKNFISGDEENPLLMEDLHNPLRISFVGELGVDLGGLRREFWSLFLYKLSNSMFMKGTPGAQTFRKNIVERLKHTYFHLRHLVALSILEDGPGVPILSNATTDYILHGRIKSVVDSDLGEIQEVFQKMESCITDSDLQAHYCDIIEEASAVGFLVPVNKMTKKHLPVLKTATVQNHIEGAKEELDDFFRGLDTHQILSFLRRDDNILNARTLVCGRIKPLTALALKDLLVFKYSEGNRKIKELAAAHGFLTFIQASKGDGASVNGITVKPENILMWLTYHIPAAGFHKQIDVLFGDVITINTCALCFTLKLSDMTIEQAVEHYTEYLINSQTFTVE</sequence>
<dbReference type="GO" id="GO:0004842">
    <property type="term" value="F:ubiquitin-protein transferase activity"/>
    <property type="evidence" value="ECO:0007669"/>
    <property type="project" value="InterPro"/>
</dbReference>
<dbReference type="AlphaFoldDB" id="A0A6J8AFC9"/>
<dbReference type="PROSITE" id="PS50237">
    <property type="entry name" value="HECT"/>
    <property type="match status" value="1"/>
</dbReference>
<dbReference type="SUPFAM" id="SSF56204">
    <property type="entry name" value="Hect, E3 ligase catalytic domain"/>
    <property type="match status" value="1"/>
</dbReference>
<feature type="compositionally biased region" description="Low complexity" evidence="3">
    <location>
        <begin position="279"/>
        <end position="296"/>
    </location>
</feature>
<dbReference type="InterPro" id="IPR000569">
    <property type="entry name" value="HECT_dom"/>
</dbReference>
<reference evidence="5 6" key="1">
    <citation type="submission" date="2020-06" db="EMBL/GenBank/DDBJ databases">
        <authorList>
            <person name="Li R."/>
            <person name="Bekaert M."/>
        </authorList>
    </citation>
    <scope>NUCLEOTIDE SEQUENCE [LARGE SCALE GENOMIC DNA]</scope>
    <source>
        <strain evidence="6">wild</strain>
    </source>
</reference>
<organism evidence="5 6">
    <name type="scientific">Mytilus coruscus</name>
    <name type="common">Sea mussel</name>
    <dbReference type="NCBI Taxonomy" id="42192"/>
    <lineage>
        <taxon>Eukaryota</taxon>
        <taxon>Metazoa</taxon>
        <taxon>Spiralia</taxon>
        <taxon>Lophotrochozoa</taxon>
        <taxon>Mollusca</taxon>
        <taxon>Bivalvia</taxon>
        <taxon>Autobranchia</taxon>
        <taxon>Pteriomorphia</taxon>
        <taxon>Mytilida</taxon>
        <taxon>Mytiloidea</taxon>
        <taxon>Mytilidae</taxon>
        <taxon>Mytilinae</taxon>
        <taxon>Mytilus</taxon>
    </lineage>
</organism>
<protein>
    <recommendedName>
        <fullName evidence="4">HECT domain-containing protein</fullName>
    </recommendedName>
</protein>
<dbReference type="OrthoDB" id="6142725at2759"/>
<dbReference type="Gene3D" id="3.90.1750.10">
    <property type="entry name" value="Hect, E3 ligase catalytic domains"/>
    <property type="match status" value="1"/>
</dbReference>
<evidence type="ECO:0000313" key="6">
    <source>
        <dbReference type="Proteomes" id="UP000507470"/>
    </source>
</evidence>
<keyword evidence="6" id="KW-1185">Reference proteome</keyword>
<feature type="domain" description="HECT" evidence="4">
    <location>
        <begin position="439"/>
        <end position="479"/>
    </location>
</feature>
<comment type="caution">
    <text evidence="2">Lacks conserved residue(s) required for the propagation of feature annotation.</text>
</comment>
<accession>A0A6J8AFC9</accession>
<feature type="region of interest" description="Disordered" evidence="3">
    <location>
        <begin position="207"/>
        <end position="240"/>
    </location>
</feature>
<evidence type="ECO:0000256" key="1">
    <source>
        <dbReference type="ARBA" id="ARBA00022786"/>
    </source>
</evidence>
<feature type="compositionally biased region" description="Polar residues" evidence="3">
    <location>
        <begin position="323"/>
        <end position="343"/>
    </location>
</feature>
<evidence type="ECO:0000256" key="2">
    <source>
        <dbReference type="PROSITE-ProRule" id="PRU00104"/>
    </source>
</evidence>
<feature type="compositionally biased region" description="Polar residues" evidence="3">
    <location>
        <begin position="297"/>
        <end position="315"/>
    </location>
</feature>
<dbReference type="EMBL" id="CACVKT020001127">
    <property type="protein sequence ID" value="CAC5365484.1"/>
    <property type="molecule type" value="Genomic_DNA"/>
</dbReference>
<gene>
    <name evidence="5" type="ORF">MCOR_6150</name>
</gene>
<evidence type="ECO:0000259" key="4">
    <source>
        <dbReference type="PROSITE" id="PS50237"/>
    </source>
</evidence>
<proteinExistence type="predicted"/>
<dbReference type="InterPro" id="IPR035983">
    <property type="entry name" value="Hect_E3_ubiquitin_ligase"/>
</dbReference>